<dbReference type="Gene3D" id="2.40.170.20">
    <property type="entry name" value="TonB-dependent receptor, beta-barrel domain"/>
    <property type="match status" value="1"/>
</dbReference>
<organism evidence="4 5">
    <name type="scientific">Rodentibacter pneumotropicus</name>
    <dbReference type="NCBI Taxonomy" id="758"/>
    <lineage>
        <taxon>Bacteria</taxon>
        <taxon>Pseudomonadati</taxon>
        <taxon>Pseudomonadota</taxon>
        <taxon>Gammaproteobacteria</taxon>
        <taxon>Pasteurellales</taxon>
        <taxon>Pasteurellaceae</taxon>
        <taxon>Rodentibacter</taxon>
    </lineage>
</organism>
<dbReference type="KEGG" id="rpne:NCTC8284_00516"/>
<dbReference type="InterPro" id="IPR036942">
    <property type="entry name" value="Beta-barrel_TonB_sf"/>
</dbReference>
<gene>
    <name evidence="4" type="ORF">NCTC8284_00516</name>
</gene>
<evidence type="ECO:0000256" key="3">
    <source>
        <dbReference type="ARBA" id="ARBA00023237"/>
    </source>
</evidence>
<keyword evidence="3" id="KW-0998">Cell outer membrane</keyword>
<keyword evidence="2" id="KW-0472">Membrane</keyword>
<proteinExistence type="predicted"/>
<keyword evidence="4" id="KW-0675">Receptor</keyword>
<dbReference type="AlphaFoldDB" id="A0A448MJN4"/>
<name>A0A448MJN4_9PAST</name>
<protein>
    <submittedName>
        <fullName evidence="4">TonB-dependent heme/hemoglobin receptor family protein</fullName>
    </submittedName>
</protein>
<dbReference type="EMBL" id="LR134405">
    <property type="protein sequence ID" value="VEH65380.1"/>
    <property type="molecule type" value="Genomic_DNA"/>
</dbReference>
<comment type="subcellular location">
    <subcellularLocation>
        <location evidence="1">Cell outer membrane</location>
    </subcellularLocation>
</comment>
<evidence type="ECO:0000256" key="1">
    <source>
        <dbReference type="ARBA" id="ARBA00004442"/>
    </source>
</evidence>
<sequence length="65" mass="7408">MPSIFETTVGFSASPNISKRFKDAKLKPEKAQNIELGYVYDFSNVFNSPTKADIKLSYYHNVTKM</sequence>
<dbReference type="Proteomes" id="UP000278733">
    <property type="component" value="Chromosome"/>
</dbReference>
<evidence type="ECO:0000313" key="5">
    <source>
        <dbReference type="Proteomes" id="UP000278733"/>
    </source>
</evidence>
<accession>A0A448MJN4</accession>
<evidence type="ECO:0000313" key="4">
    <source>
        <dbReference type="EMBL" id="VEH65380.1"/>
    </source>
</evidence>
<evidence type="ECO:0000256" key="2">
    <source>
        <dbReference type="ARBA" id="ARBA00023136"/>
    </source>
</evidence>
<dbReference type="GO" id="GO:0009279">
    <property type="term" value="C:cell outer membrane"/>
    <property type="evidence" value="ECO:0007669"/>
    <property type="project" value="UniProtKB-SubCell"/>
</dbReference>
<reference evidence="4 5" key="1">
    <citation type="submission" date="2018-12" db="EMBL/GenBank/DDBJ databases">
        <authorList>
            <consortium name="Pathogen Informatics"/>
        </authorList>
    </citation>
    <scope>NUCLEOTIDE SEQUENCE [LARGE SCALE GENOMIC DNA]</scope>
    <source>
        <strain evidence="4 5">NCTC8284</strain>
    </source>
</reference>